<name>A0A9Q5GE54_CLOBE</name>
<accession>A0A9Q5GE54</accession>
<comment type="caution">
    <text evidence="2">The sequence shown here is derived from an EMBL/GenBank/DDBJ whole genome shotgun (WGS) entry which is preliminary data.</text>
</comment>
<protein>
    <submittedName>
        <fullName evidence="2">Uncharacterized protein</fullName>
    </submittedName>
</protein>
<evidence type="ECO:0000313" key="3">
    <source>
        <dbReference type="Proteomes" id="UP000821656"/>
    </source>
</evidence>
<dbReference type="AlphaFoldDB" id="A0A9Q5GE54"/>
<gene>
    <name evidence="2" type="ORF">DFH45_004120</name>
</gene>
<dbReference type="Proteomes" id="UP000821656">
    <property type="component" value="Unassembled WGS sequence"/>
</dbReference>
<dbReference type="EMBL" id="JABSXK010000001">
    <property type="protein sequence ID" value="NRV11157.1"/>
    <property type="molecule type" value="Genomic_DNA"/>
</dbReference>
<proteinExistence type="predicted"/>
<evidence type="ECO:0000256" key="1">
    <source>
        <dbReference type="SAM" id="MobiDB-lite"/>
    </source>
</evidence>
<organism evidence="2 3">
    <name type="scientific">Clostridium beijerinckii</name>
    <name type="common">Clostridium MP</name>
    <dbReference type="NCBI Taxonomy" id="1520"/>
    <lineage>
        <taxon>Bacteria</taxon>
        <taxon>Bacillati</taxon>
        <taxon>Bacillota</taxon>
        <taxon>Clostridia</taxon>
        <taxon>Eubacteriales</taxon>
        <taxon>Clostridiaceae</taxon>
        <taxon>Clostridium</taxon>
    </lineage>
</organism>
<evidence type="ECO:0000313" key="2">
    <source>
        <dbReference type="EMBL" id="NRV11157.1"/>
    </source>
</evidence>
<reference evidence="2" key="1">
    <citation type="submission" date="2020-05" db="EMBL/GenBank/DDBJ databases">
        <title>Genomic insights into acetone-butanol-ethanol (ABE) fermentation by sequencing solventogenic clostridia strains.</title>
        <authorList>
            <person name="Brown S."/>
        </authorList>
    </citation>
    <scope>NUCLEOTIDE SEQUENCE</scope>
    <source>
        <strain evidence="2">DJ126</strain>
    </source>
</reference>
<feature type="region of interest" description="Disordered" evidence="1">
    <location>
        <begin position="139"/>
        <end position="175"/>
    </location>
</feature>
<feature type="compositionally biased region" description="Basic and acidic residues" evidence="1">
    <location>
        <begin position="148"/>
        <end position="169"/>
    </location>
</feature>
<dbReference type="RefSeq" id="WP_077307566.1">
    <property type="nucleotide sequence ID" value="NZ_CP016090.1"/>
</dbReference>
<sequence length="257" mass="28997">MKKCKCKKDRKCRGSKKTNKQRKSQCNPNPFADAVIPPCAEYLENENILVLDGELIYRNANKIYTFITTSASNNGPTGSLGEALETNVEISITTFIIGLFINQIQMGVIKYDETKPIHPDEKIDLLIHECLQNICEENNEENQSDAEMNEKPKESQKDEMGEKSDKSEGDNESQSKNAAEFNYMLTFVISNGNAIATFVNYQINITELNYTILLALNRLEGDPGLYFPNNNYATPIPVNLYLAGLNIKFPIDKNCFE</sequence>